<comment type="caution">
    <text evidence="6">The sequence shown here is derived from an EMBL/GenBank/DDBJ whole genome shotgun (WGS) entry which is preliminary data.</text>
</comment>
<keyword evidence="3" id="KW-0342">GTP-binding</keyword>
<protein>
    <recommendedName>
        <fullName evidence="5">AIG1-type G domain-containing protein</fullName>
    </recommendedName>
</protein>
<evidence type="ECO:0000259" key="5">
    <source>
        <dbReference type="PROSITE" id="PS51720"/>
    </source>
</evidence>
<feature type="compositionally biased region" description="Basic and acidic residues" evidence="4">
    <location>
        <begin position="402"/>
        <end position="420"/>
    </location>
</feature>
<dbReference type="PANTHER" id="PTHR10903">
    <property type="entry name" value="GTPASE, IMAP FAMILY MEMBER-RELATED"/>
    <property type="match status" value="1"/>
</dbReference>
<feature type="region of interest" description="Disordered" evidence="4">
    <location>
        <begin position="401"/>
        <end position="420"/>
    </location>
</feature>
<evidence type="ECO:0000313" key="7">
    <source>
        <dbReference type="Proteomes" id="UP001153269"/>
    </source>
</evidence>
<feature type="domain" description="AIG1-type G" evidence="5">
    <location>
        <begin position="239"/>
        <end position="445"/>
    </location>
</feature>
<dbReference type="GO" id="GO:0005525">
    <property type="term" value="F:GTP binding"/>
    <property type="evidence" value="ECO:0007669"/>
    <property type="project" value="UniProtKB-KW"/>
</dbReference>
<dbReference type="InterPro" id="IPR045058">
    <property type="entry name" value="GIMA/IAN/Toc"/>
</dbReference>
<evidence type="ECO:0000256" key="4">
    <source>
        <dbReference type="SAM" id="MobiDB-lite"/>
    </source>
</evidence>
<dbReference type="InterPro" id="IPR006703">
    <property type="entry name" value="G_AIG1"/>
</dbReference>
<evidence type="ECO:0000313" key="6">
    <source>
        <dbReference type="EMBL" id="CAB1441482.1"/>
    </source>
</evidence>
<dbReference type="PROSITE" id="PS51720">
    <property type="entry name" value="G_AIG1"/>
    <property type="match status" value="2"/>
</dbReference>
<keyword evidence="2" id="KW-0547">Nucleotide-binding</keyword>
<organism evidence="6 7">
    <name type="scientific">Pleuronectes platessa</name>
    <name type="common">European plaice</name>
    <dbReference type="NCBI Taxonomy" id="8262"/>
    <lineage>
        <taxon>Eukaryota</taxon>
        <taxon>Metazoa</taxon>
        <taxon>Chordata</taxon>
        <taxon>Craniata</taxon>
        <taxon>Vertebrata</taxon>
        <taxon>Euteleostomi</taxon>
        <taxon>Actinopterygii</taxon>
        <taxon>Neopterygii</taxon>
        <taxon>Teleostei</taxon>
        <taxon>Neoteleostei</taxon>
        <taxon>Acanthomorphata</taxon>
        <taxon>Carangaria</taxon>
        <taxon>Pleuronectiformes</taxon>
        <taxon>Pleuronectoidei</taxon>
        <taxon>Pleuronectidae</taxon>
        <taxon>Pleuronectes</taxon>
    </lineage>
</organism>
<dbReference type="EMBL" id="CADEAL010002657">
    <property type="protein sequence ID" value="CAB1441482.1"/>
    <property type="molecule type" value="Genomic_DNA"/>
</dbReference>
<reference evidence="6" key="1">
    <citation type="submission" date="2020-03" db="EMBL/GenBank/DDBJ databases">
        <authorList>
            <person name="Weist P."/>
        </authorList>
    </citation>
    <scope>NUCLEOTIDE SEQUENCE</scope>
</reference>
<dbReference type="SUPFAM" id="SSF52540">
    <property type="entry name" value="P-loop containing nucleoside triphosphate hydrolases"/>
    <property type="match status" value="2"/>
</dbReference>
<gene>
    <name evidence="6" type="ORF">PLEPLA_LOCUS29247</name>
</gene>
<sequence>MEKRTPVKELNVIMLGSKSSHKYLVGNIILGRSAFDAADATFDAESRAGEVCGRSVTLVNAPGWLRAYKLCDTPALVRTEAILSVTLCPPEVHGFILVINTEQPFRRVHKEATKEHLEHFFGEKVWDHTFVVFTHRGEQGHKTIEDYIREEGAPLKSLLETCGNRYHVLCDEGADNSAKVKELFEKIDTVVAGNHYKVESTLVQSGKELRKEVDEKAEKLFQQSQQCRQTLRGLLLDPKPNLRILMVGWVFSGKSATGNRILGAQVFQSGDRTVRASKQIGEVAGREVTIVDTPGWWKFFAAVFNSADMKSEILSAVSLCSPAPNVILLVVPLDTSFTEEQRLVTKENMRLLGPRVWRHVIVLFTFGDVQGKQTIEQHIEGEGKPLRWLIEKCGNSTFYLSETHDDPQAERDGGDSFSEKNYENTAKEIRKHLNIARNRTNWEHESMDIPLSFKKDTQMSEDPARDNGATGHQHEDDQSSVKSGAGLEVESEDDTCYGSLKNMKGLLEREWSRQEASMEFHDELCADKKGDEPDMDQRQESRDKVLAWLEVLHITSGRKRELTWEKEVFLS</sequence>
<dbReference type="Gene3D" id="3.40.50.300">
    <property type="entry name" value="P-loop containing nucleotide triphosphate hydrolases"/>
    <property type="match status" value="2"/>
</dbReference>
<dbReference type="Proteomes" id="UP001153269">
    <property type="component" value="Unassembled WGS sequence"/>
</dbReference>
<evidence type="ECO:0000256" key="2">
    <source>
        <dbReference type="ARBA" id="ARBA00022741"/>
    </source>
</evidence>
<dbReference type="PANTHER" id="PTHR10903:SF107">
    <property type="entry name" value="GTPASE IMAP FAMILY MEMBER 4-LIKE-RELATED"/>
    <property type="match status" value="1"/>
</dbReference>
<dbReference type="AlphaFoldDB" id="A0A9N7UXT0"/>
<accession>A0A9N7UXT0</accession>
<evidence type="ECO:0000256" key="1">
    <source>
        <dbReference type="ARBA" id="ARBA00008535"/>
    </source>
</evidence>
<comment type="similarity">
    <text evidence="1">Belongs to the TRAFAC class TrmE-Era-EngA-EngB-Septin-like GTPase superfamily. AIG1/Toc34/Toc159-like paraseptin GTPase family. IAN subfamily.</text>
</comment>
<evidence type="ECO:0000256" key="3">
    <source>
        <dbReference type="ARBA" id="ARBA00023134"/>
    </source>
</evidence>
<keyword evidence="7" id="KW-1185">Reference proteome</keyword>
<feature type="region of interest" description="Disordered" evidence="4">
    <location>
        <begin position="457"/>
        <end position="490"/>
    </location>
</feature>
<dbReference type="InterPro" id="IPR027417">
    <property type="entry name" value="P-loop_NTPase"/>
</dbReference>
<dbReference type="Pfam" id="PF04548">
    <property type="entry name" value="AIG1"/>
    <property type="match status" value="2"/>
</dbReference>
<proteinExistence type="inferred from homology"/>
<feature type="domain" description="AIG1-type G" evidence="5">
    <location>
        <begin position="7"/>
        <end position="208"/>
    </location>
</feature>
<name>A0A9N7UXT0_PLEPL</name>